<evidence type="ECO:0000313" key="3">
    <source>
        <dbReference type="Proteomes" id="UP000759537"/>
    </source>
</evidence>
<evidence type="ECO:0008006" key="4">
    <source>
        <dbReference type="Google" id="ProtNLM"/>
    </source>
</evidence>
<dbReference type="AlphaFoldDB" id="A0A9P5T6I1"/>
<reference evidence="2" key="2">
    <citation type="journal article" date="2020" name="Nat. Commun.">
        <title>Large-scale genome sequencing of mycorrhizal fungi provides insights into the early evolution of symbiotic traits.</title>
        <authorList>
            <person name="Miyauchi S."/>
            <person name="Kiss E."/>
            <person name="Kuo A."/>
            <person name="Drula E."/>
            <person name="Kohler A."/>
            <person name="Sanchez-Garcia M."/>
            <person name="Morin E."/>
            <person name="Andreopoulos B."/>
            <person name="Barry K.W."/>
            <person name="Bonito G."/>
            <person name="Buee M."/>
            <person name="Carver A."/>
            <person name="Chen C."/>
            <person name="Cichocki N."/>
            <person name="Clum A."/>
            <person name="Culley D."/>
            <person name="Crous P.W."/>
            <person name="Fauchery L."/>
            <person name="Girlanda M."/>
            <person name="Hayes R.D."/>
            <person name="Keri Z."/>
            <person name="LaButti K."/>
            <person name="Lipzen A."/>
            <person name="Lombard V."/>
            <person name="Magnuson J."/>
            <person name="Maillard F."/>
            <person name="Murat C."/>
            <person name="Nolan M."/>
            <person name="Ohm R.A."/>
            <person name="Pangilinan J."/>
            <person name="Pereira M.F."/>
            <person name="Perotto S."/>
            <person name="Peter M."/>
            <person name="Pfister S."/>
            <person name="Riley R."/>
            <person name="Sitrit Y."/>
            <person name="Stielow J.B."/>
            <person name="Szollosi G."/>
            <person name="Zifcakova L."/>
            <person name="Stursova M."/>
            <person name="Spatafora J.W."/>
            <person name="Tedersoo L."/>
            <person name="Vaario L.M."/>
            <person name="Yamada A."/>
            <person name="Yan M."/>
            <person name="Wang P."/>
            <person name="Xu J."/>
            <person name="Bruns T."/>
            <person name="Baldrian P."/>
            <person name="Vilgalys R."/>
            <person name="Dunand C."/>
            <person name="Henrissat B."/>
            <person name="Grigoriev I.V."/>
            <person name="Hibbett D."/>
            <person name="Nagy L.G."/>
            <person name="Martin F.M."/>
        </authorList>
    </citation>
    <scope>NUCLEOTIDE SEQUENCE</scope>
    <source>
        <strain evidence="2">Prilba</strain>
    </source>
</reference>
<accession>A0A9P5T6I1</accession>
<proteinExistence type="predicted"/>
<evidence type="ECO:0000256" key="1">
    <source>
        <dbReference type="SAM" id="SignalP"/>
    </source>
</evidence>
<evidence type="ECO:0000313" key="2">
    <source>
        <dbReference type="EMBL" id="KAF8477753.1"/>
    </source>
</evidence>
<feature type="chain" id="PRO_5040444786" description="Secreted protein" evidence="1">
    <location>
        <begin position="22"/>
        <end position="145"/>
    </location>
</feature>
<dbReference type="EMBL" id="WHVB01000013">
    <property type="protein sequence ID" value="KAF8477753.1"/>
    <property type="molecule type" value="Genomic_DNA"/>
</dbReference>
<comment type="caution">
    <text evidence="2">The sequence shown here is derived from an EMBL/GenBank/DDBJ whole genome shotgun (WGS) entry which is preliminary data.</text>
</comment>
<organism evidence="2 3">
    <name type="scientific">Russula ochroleuca</name>
    <dbReference type="NCBI Taxonomy" id="152965"/>
    <lineage>
        <taxon>Eukaryota</taxon>
        <taxon>Fungi</taxon>
        <taxon>Dikarya</taxon>
        <taxon>Basidiomycota</taxon>
        <taxon>Agaricomycotina</taxon>
        <taxon>Agaricomycetes</taxon>
        <taxon>Russulales</taxon>
        <taxon>Russulaceae</taxon>
        <taxon>Russula</taxon>
    </lineage>
</organism>
<dbReference type="Proteomes" id="UP000759537">
    <property type="component" value="Unassembled WGS sequence"/>
</dbReference>
<protein>
    <recommendedName>
        <fullName evidence="4">Secreted protein</fullName>
    </recommendedName>
</protein>
<name>A0A9P5T6I1_9AGAM</name>
<dbReference type="OrthoDB" id="3241054at2759"/>
<keyword evidence="1" id="KW-0732">Signal</keyword>
<gene>
    <name evidence="2" type="ORF">DFH94DRAFT_601667</name>
</gene>
<reference evidence="2" key="1">
    <citation type="submission" date="2019-10" db="EMBL/GenBank/DDBJ databases">
        <authorList>
            <consortium name="DOE Joint Genome Institute"/>
            <person name="Kuo A."/>
            <person name="Miyauchi S."/>
            <person name="Kiss E."/>
            <person name="Drula E."/>
            <person name="Kohler A."/>
            <person name="Sanchez-Garcia M."/>
            <person name="Andreopoulos B."/>
            <person name="Barry K.W."/>
            <person name="Bonito G."/>
            <person name="Buee M."/>
            <person name="Carver A."/>
            <person name="Chen C."/>
            <person name="Cichocki N."/>
            <person name="Clum A."/>
            <person name="Culley D."/>
            <person name="Crous P.W."/>
            <person name="Fauchery L."/>
            <person name="Girlanda M."/>
            <person name="Hayes R."/>
            <person name="Keri Z."/>
            <person name="LaButti K."/>
            <person name="Lipzen A."/>
            <person name="Lombard V."/>
            <person name="Magnuson J."/>
            <person name="Maillard F."/>
            <person name="Morin E."/>
            <person name="Murat C."/>
            <person name="Nolan M."/>
            <person name="Ohm R."/>
            <person name="Pangilinan J."/>
            <person name="Pereira M."/>
            <person name="Perotto S."/>
            <person name="Peter M."/>
            <person name="Riley R."/>
            <person name="Sitrit Y."/>
            <person name="Stielow B."/>
            <person name="Szollosi G."/>
            <person name="Zifcakova L."/>
            <person name="Stursova M."/>
            <person name="Spatafora J.W."/>
            <person name="Tedersoo L."/>
            <person name="Vaario L.-M."/>
            <person name="Yamada A."/>
            <person name="Yan M."/>
            <person name="Wang P."/>
            <person name="Xu J."/>
            <person name="Bruns T."/>
            <person name="Baldrian P."/>
            <person name="Vilgalys R."/>
            <person name="Henrissat B."/>
            <person name="Grigoriev I.V."/>
            <person name="Hibbett D."/>
            <person name="Nagy L.G."/>
            <person name="Martin F.M."/>
        </authorList>
    </citation>
    <scope>NUCLEOTIDE SEQUENCE</scope>
    <source>
        <strain evidence="2">Prilba</strain>
    </source>
</reference>
<sequence length="145" mass="14999">MLSKSFAAPILLLVLTSSANAQAIIAPALGVNGSPRIGDARRPSADKPCGNVTISQDLDSSTPVVVHSSGTFSPSITNFVPRVLRPHLFKFVAVEMAVNGDVDPTNDVTQQLTVELPVSTNCTGGANKKLCVASFATTASFGNCV</sequence>
<feature type="non-terminal residue" evidence="2">
    <location>
        <position position="1"/>
    </location>
</feature>
<feature type="signal peptide" evidence="1">
    <location>
        <begin position="1"/>
        <end position="21"/>
    </location>
</feature>
<keyword evidence="3" id="KW-1185">Reference proteome</keyword>